<feature type="compositionally biased region" description="Basic and acidic residues" evidence="1">
    <location>
        <begin position="45"/>
        <end position="56"/>
    </location>
</feature>
<dbReference type="RefSeq" id="WP_088909301.1">
    <property type="nucleotide sequence ID" value="NZ_CP018145.1"/>
</dbReference>
<sequence length="63" mass="7105">MDEHIEYTMPLTGTLAEAVEDQNAEQLGVPFSPLSQMWQVNPDARTNEEETAKSRPNESNMPQ</sequence>
<feature type="region of interest" description="Disordered" evidence="1">
    <location>
        <begin position="28"/>
        <end position="63"/>
    </location>
</feature>
<dbReference type="AlphaFoldDB" id="A0A220MLA5"/>
<dbReference type="KEGG" id="bfm:BP422_20180"/>
<proteinExistence type="predicted"/>
<accession>A0A220MLA5</accession>
<organism evidence="2 3">
    <name type="scientific">Brevibacillus formosus</name>
    <dbReference type="NCBI Taxonomy" id="54913"/>
    <lineage>
        <taxon>Bacteria</taxon>
        <taxon>Bacillati</taxon>
        <taxon>Bacillota</taxon>
        <taxon>Bacilli</taxon>
        <taxon>Bacillales</taxon>
        <taxon>Paenibacillaceae</taxon>
        <taxon>Brevibacillus</taxon>
    </lineage>
</organism>
<reference evidence="2 3" key="1">
    <citation type="submission" date="2016-11" db="EMBL/GenBank/DDBJ databases">
        <authorList>
            <person name="Jaros S."/>
            <person name="Januszkiewicz K."/>
            <person name="Wedrychowicz H."/>
        </authorList>
    </citation>
    <scope>NUCLEOTIDE SEQUENCE [LARGE SCALE GENOMIC DNA]</scope>
    <source>
        <strain evidence="2 3">NF2</strain>
    </source>
</reference>
<dbReference type="Proteomes" id="UP000197781">
    <property type="component" value="Chromosome"/>
</dbReference>
<evidence type="ECO:0000256" key="1">
    <source>
        <dbReference type="SAM" id="MobiDB-lite"/>
    </source>
</evidence>
<evidence type="ECO:0000313" key="3">
    <source>
        <dbReference type="Proteomes" id="UP000197781"/>
    </source>
</evidence>
<dbReference type="EMBL" id="CP018145">
    <property type="protein sequence ID" value="ASJ55662.1"/>
    <property type="molecule type" value="Genomic_DNA"/>
</dbReference>
<evidence type="ECO:0000313" key="2">
    <source>
        <dbReference type="EMBL" id="ASJ55662.1"/>
    </source>
</evidence>
<gene>
    <name evidence="2" type="ORF">BP422_20180</name>
</gene>
<name>A0A220MLA5_9BACL</name>
<protein>
    <submittedName>
        <fullName evidence="2">Uncharacterized protein</fullName>
    </submittedName>
</protein>